<evidence type="ECO:0000256" key="6">
    <source>
        <dbReference type="ARBA" id="ARBA00023136"/>
    </source>
</evidence>
<dbReference type="Gene3D" id="3.40.50.12580">
    <property type="match status" value="1"/>
</dbReference>
<sequence length="1171" mass="138686">MKTRVSVIIPVYNVQEFLKECVDSVLAQTLINKELTDGYERNLQIILIDDGSTDDSGKIAKEYADSFDNIDYIYEENQGLGHARNYGCEFAEGDYIIFLDSDDIVPPKAYERMYDSAVKNDVDFTIGNVTRFNSKKTRRNKIHLIAFSTTKEVTHITETPELFYDTTAWNKLIKKTFWKKHDFKFPEGILYEDIPVSMPMHYLADKVSIIYETCYLWRIREGMSKSITQTTDDTKNLKDRLAVLRMVDDFYNKNVNEKDLHLTKTIKWLKIDLKMYVETLIKQTEEESIPYRDLLIDYIKENIDLNELNYLNEIDKLKYEYLLNDEFDKLVNLINFEKKDLKFTKVYPNGSHMVIDVDENIFGTSPFIVDQFLKEDFKIKNIQNIALKKNELIVKAFTIIPGIEIKDFKDREYSFNLVNSDSHKKLPLEFDNVKSKNLPSEFNIQYGNNLSYDAASFQVHVPYSKLIDDPEFNGENRIEVNFKQDDVVYNYFLSKPKKRSFTASNLKARIYENTYIYIAYDEYKELILNINPIKYCYDEVMIKEDKLCINSPEHNGDLYLCYDENLLNDEYNVPLDYNSEKQFYFIDLDKIANVPGQIRYENGEPIVYKDKKQLYLHSNEGQIIINALRDYHFDIQREDNLSLISKISSNNQTVDMDVDLYSINNLDNLNSAVLYLKDNVNFEDAPIASANINNGKINFNFNFSNENILKNLYNGVHDVYVKYDVDGIVFTTPLYLLNQFSHEYSAELHDYKLYRSGKSTLRIRSTSKWPESENTKMKRKELSRTKYELFRKLPVNPKRIMFESMWGRQFSCNPRYLYEYINENYPDYECIWSFIDEQKRITGNAKRVRKNSLKYYYYLATSKFFCDNVNFDNEFIKRDEQVYIQTMHGTPLKTLGLDVKHDFKSKENEKQYIDRCKRWDYLLVQSDYVAGLSKRCFDYDEEILKFGYPRNDILYSNDNPDEINKLKEKLGIPLDKKVILYAPTWRMKNDFDLMLDLKSFKKSLSDEYVLILRMHHLASNKLNQLEKDDFIFDLSKYGSIEELYLVSDILITDYSSAMFDYAILDRPILLFAYDMEEYVNSIRGTYFDLEEYHPGPILYTSKEVENAIINLEDIEEEYKEDRYKFKEKFLQYECEKSSELIFNKVFNNNKSNSIKDSFNKIVSKIGFEVIK</sequence>
<dbReference type="InterPro" id="IPR043149">
    <property type="entry name" value="TagF_N"/>
</dbReference>
<dbReference type="InterPro" id="IPR051612">
    <property type="entry name" value="Teichoic_Acid_Biosynth"/>
</dbReference>
<dbReference type="Proteomes" id="UP000251717">
    <property type="component" value="Unassembled WGS sequence"/>
</dbReference>
<dbReference type="InterPro" id="IPR007554">
    <property type="entry name" value="Glycerophosphate_synth"/>
</dbReference>
<proteinExistence type="inferred from homology"/>
<organism evidence="8 9">
    <name type="scientific">Methanobrevibacter thaueri</name>
    <dbReference type="NCBI Taxonomy" id="190975"/>
    <lineage>
        <taxon>Archaea</taxon>
        <taxon>Methanobacteriati</taxon>
        <taxon>Methanobacteriota</taxon>
        <taxon>Methanomada group</taxon>
        <taxon>Methanobacteria</taxon>
        <taxon>Methanobacteriales</taxon>
        <taxon>Methanobacteriaceae</taxon>
        <taxon>Methanobrevibacter</taxon>
    </lineage>
</organism>
<feature type="domain" description="Glycosyltransferase 2-like" evidence="7">
    <location>
        <begin position="6"/>
        <end position="159"/>
    </location>
</feature>
<accession>A0A315XPK7</accession>
<keyword evidence="9" id="KW-1185">Reference proteome</keyword>
<dbReference type="EC" id="2.7.8.12" evidence="8"/>
<keyword evidence="3" id="KW-1003">Cell membrane</keyword>
<protein>
    <submittedName>
        <fullName evidence="8">CDP-glycerol:poly(Glycerophosphate) glycerophosphotransferase</fullName>
        <ecNumber evidence="8">2.7.8.12</ecNumber>
    </submittedName>
</protein>
<dbReference type="AlphaFoldDB" id="A0A315XPK7"/>
<dbReference type="Gene3D" id="3.40.50.11820">
    <property type="match status" value="1"/>
</dbReference>
<dbReference type="SUPFAM" id="SSF53448">
    <property type="entry name" value="Nucleotide-diphospho-sugar transferases"/>
    <property type="match status" value="1"/>
</dbReference>
<evidence type="ECO:0000256" key="4">
    <source>
        <dbReference type="ARBA" id="ARBA00022679"/>
    </source>
</evidence>
<evidence type="ECO:0000259" key="7">
    <source>
        <dbReference type="Pfam" id="PF00535"/>
    </source>
</evidence>
<keyword evidence="4 8" id="KW-0808">Transferase</keyword>
<comment type="caution">
    <text evidence="8">The sequence shown here is derived from an EMBL/GenBank/DDBJ whole genome shotgun (WGS) entry which is preliminary data.</text>
</comment>
<evidence type="ECO:0000256" key="2">
    <source>
        <dbReference type="ARBA" id="ARBA00010488"/>
    </source>
</evidence>
<dbReference type="InterPro" id="IPR029044">
    <property type="entry name" value="Nucleotide-diphossugar_trans"/>
</dbReference>
<evidence type="ECO:0000256" key="5">
    <source>
        <dbReference type="ARBA" id="ARBA00022944"/>
    </source>
</evidence>
<evidence type="ECO:0000256" key="3">
    <source>
        <dbReference type="ARBA" id="ARBA00022475"/>
    </source>
</evidence>
<dbReference type="Pfam" id="PF04464">
    <property type="entry name" value="Glyphos_transf"/>
    <property type="match status" value="1"/>
</dbReference>
<comment type="similarity">
    <text evidence="2">Belongs to the CDP-glycerol glycerophosphotransferase family.</text>
</comment>
<dbReference type="RefSeq" id="WP_116591054.1">
    <property type="nucleotide sequence ID" value="NZ_MZGS01000006.1"/>
</dbReference>
<dbReference type="PANTHER" id="PTHR37316:SF3">
    <property type="entry name" value="TEICHOIC ACID GLYCEROL-PHOSPHATE TRANSFERASE"/>
    <property type="match status" value="1"/>
</dbReference>
<name>A0A315XPK7_9EURY</name>
<dbReference type="GO" id="GO:0005886">
    <property type="term" value="C:plasma membrane"/>
    <property type="evidence" value="ECO:0007669"/>
    <property type="project" value="UniProtKB-SubCell"/>
</dbReference>
<evidence type="ECO:0000313" key="9">
    <source>
        <dbReference type="Proteomes" id="UP000251717"/>
    </source>
</evidence>
<dbReference type="Gene3D" id="3.90.550.10">
    <property type="entry name" value="Spore Coat Polysaccharide Biosynthesis Protein SpsA, Chain A"/>
    <property type="match status" value="1"/>
</dbReference>
<dbReference type="InterPro" id="IPR043148">
    <property type="entry name" value="TagF_C"/>
</dbReference>
<dbReference type="OrthoDB" id="77671at2157"/>
<comment type="subcellular location">
    <subcellularLocation>
        <location evidence="1">Cell membrane</location>
        <topology evidence="1">Peripheral membrane protein</topology>
    </subcellularLocation>
</comment>
<evidence type="ECO:0000313" key="8">
    <source>
        <dbReference type="EMBL" id="PWB88326.1"/>
    </source>
</evidence>
<dbReference type="GO" id="GO:0047355">
    <property type="term" value="F:CDP-glycerol glycerophosphotransferase activity"/>
    <property type="evidence" value="ECO:0007669"/>
    <property type="project" value="UniProtKB-EC"/>
</dbReference>
<dbReference type="SUPFAM" id="SSF53756">
    <property type="entry name" value="UDP-Glycosyltransferase/glycogen phosphorylase"/>
    <property type="match status" value="1"/>
</dbReference>
<dbReference type="Pfam" id="PF00535">
    <property type="entry name" value="Glycos_transf_2"/>
    <property type="match status" value="1"/>
</dbReference>
<keyword evidence="6" id="KW-0472">Membrane</keyword>
<dbReference type="EMBL" id="MZGS01000006">
    <property type="protein sequence ID" value="PWB88326.1"/>
    <property type="molecule type" value="Genomic_DNA"/>
</dbReference>
<gene>
    <name evidence="8" type="primary">tagF_2</name>
    <name evidence="8" type="ORF">MBBTH_00570</name>
</gene>
<evidence type="ECO:0000256" key="1">
    <source>
        <dbReference type="ARBA" id="ARBA00004202"/>
    </source>
</evidence>
<dbReference type="CDD" id="cd00761">
    <property type="entry name" value="Glyco_tranf_GTA_type"/>
    <property type="match status" value="1"/>
</dbReference>
<keyword evidence="5" id="KW-0777">Teichoic acid biosynthesis</keyword>
<dbReference type="InterPro" id="IPR001173">
    <property type="entry name" value="Glyco_trans_2-like"/>
</dbReference>
<reference evidence="8 9" key="1">
    <citation type="submission" date="2017-03" db="EMBL/GenBank/DDBJ databases">
        <title>Genome sequence of Methanobrevibacter thaueri.</title>
        <authorList>
            <person name="Poehlein A."/>
            <person name="Seedorf H."/>
            <person name="Daniel R."/>
        </authorList>
    </citation>
    <scope>NUCLEOTIDE SEQUENCE [LARGE SCALE GENOMIC DNA]</scope>
    <source>
        <strain evidence="8 9">DSM 11995</strain>
    </source>
</reference>
<dbReference type="PANTHER" id="PTHR37316">
    <property type="entry name" value="TEICHOIC ACID GLYCEROL-PHOSPHATE PRIMASE"/>
    <property type="match status" value="1"/>
</dbReference>